<keyword evidence="3" id="KW-0479">Metal-binding</keyword>
<dbReference type="CDD" id="cd11377">
    <property type="entry name" value="Pro-peptidase_S53"/>
    <property type="match status" value="1"/>
</dbReference>
<dbReference type="GO" id="GO:0008240">
    <property type="term" value="F:tripeptidyl-peptidase activity"/>
    <property type="evidence" value="ECO:0007669"/>
    <property type="project" value="TreeGrafter"/>
</dbReference>
<feature type="active site" description="Charge relay system" evidence="8">
    <location>
        <position position="573"/>
    </location>
</feature>
<dbReference type="Gene3D" id="3.40.50.200">
    <property type="entry name" value="Peptidase S8/S53 domain"/>
    <property type="match status" value="1"/>
</dbReference>
<dbReference type="InterPro" id="IPR050819">
    <property type="entry name" value="Tripeptidyl-peptidase_I"/>
</dbReference>
<dbReference type="GO" id="GO:0046872">
    <property type="term" value="F:metal ion binding"/>
    <property type="evidence" value="ECO:0007669"/>
    <property type="project" value="UniProtKB-KW"/>
</dbReference>
<feature type="domain" description="Peptidase S53" evidence="10">
    <location>
        <begin position="239"/>
        <end position="652"/>
    </location>
</feature>
<keyword evidence="5 8" id="KW-0720">Serine protease</keyword>
<dbReference type="SUPFAM" id="SSF54897">
    <property type="entry name" value="Protease propeptides/inhibitors"/>
    <property type="match status" value="1"/>
</dbReference>
<dbReference type="Pfam" id="PF09286">
    <property type="entry name" value="Pro-kuma_activ"/>
    <property type="match status" value="1"/>
</dbReference>
<feature type="signal peptide" evidence="9">
    <location>
        <begin position="1"/>
        <end position="23"/>
    </location>
</feature>
<dbReference type="PANTHER" id="PTHR14218">
    <property type="entry name" value="PROTEASE S8 TRIPEPTIDYL PEPTIDASE I CLN2"/>
    <property type="match status" value="1"/>
</dbReference>
<dbReference type="GO" id="GO:0006508">
    <property type="term" value="P:proteolysis"/>
    <property type="evidence" value="ECO:0007669"/>
    <property type="project" value="UniProtKB-KW"/>
</dbReference>
<protein>
    <submittedName>
        <fullName evidence="11">Peptidase S53</fullName>
    </submittedName>
</protein>
<dbReference type="Proteomes" id="UP000249633">
    <property type="component" value="Unassembled WGS sequence"/>
</dbReference>
<evidence type="ECO:0000313" key="12">
    <source>
        <dbReference type="Proteomes" id="UP000249633"/>
    </source>
</evidence>
<keyword evidence="7" id="KW-0865">Zymogen</keyword>
<organism evidence="11 12">
    <name type="scientific">Roseateles depolymerans</name>
    <dbReference type="NCBI Taxonomy" id="76731"/>
    <lineage>
        <taxon>Bacteria</taxon>
        <taxon>Pseudomonadati</taxon>
        <taxon>Pseudomonadota</taxon>
        <taxon>Betaproteobacteria</taxon>
        <taxon>Burkholderiales</taxon>
        <taxon>Sphaerotilaceae</taxon>
        <taxon>Roseateles</taxon>
    </lineage>
</organism>
<reference evidence="11 12" key="1">
    <citation type="submission" date="2017-08" db="EMBL/GenBank/DDBJ databases">
        <title>Infants hospitalized years apart are colonized by the same room-sourced microbial strains.</title>
        <authorList>
            <person name="Brooks B."/>
            <person name="Olm M.R."/>
            <person name="Firek B.A."/>
            <person name="Baker R."/>
            <person name="Thomas B.C."/>
            <person name="Morowitz M.J."/>
            <person name="Banfield J.F."/>
        </authorList>
    </citation>
    <scope>NUCLEOTIDE SEQUENCE [LARGE SCALE GENOMIC DNA]</scope>
    <source>
        <strain evidence="11">S2_012_000_R2_81</strain>
    </source>
</reference>
<comment type="caution">
    <text evidence="11">The sequence shown here is derived from an EMBL/GenBank/DDBJ whole genome shotgun (WGS) entry which is preliminary data.</text>
</comment>
<evidence type="ECO:0000256" key="2">
    <source>
        <dbReference type="ARBA" id="ARBA00022670"/>
    </source>
</evidence>
<evidence type="ECO:0000256" key="3">
    <source>
        <dbReference type="ARBA" id="ARBA00022723"/>
    </source>
</evidence>
<dbReference type="InterPro" id="IPR036852">
    <property type="entry name" value="Peptidase_S8/S53_dom_sf"/>
</dbReference>
<dbReference type="PANTHER" id="PTHR14218:SF15">
    <property type="entry name" value="TRIPEPTIDYL-PEPTIDASE 1"/>
    <property type="match status" value="1"/>
</dbReference>
<proteinExistence type="predicted"/>
<accession>A0A2W5E0Q1</accession>
<keyword evidence="6" id="KW-0106">Calcium</keyword>
<dbReference type="InterPro" id="IPR030400">
    <property type="entry name" value="Sedolisin_dom"/>
</dbReference>
<gene>
    <name evidence="11" type="ORF">DI603_06365</name>
</gene>
<dbReference type="Pfam" id="PF00082">
    <property type="entry name" value="Peptidase_S8"/>
    <property type="match status" value="1"/>
</dbReference>
<dbReference type="InterPro" id="IPR000209">
    <property type="entry name" value="Peptidase_S8/S53_dom"/>
</dbReference>
<evidence type="ECO:0000256" key="4">
    <source>
        <dbReference type="ARBA" id="ARBA00022801"/>
    </source>
</evidence>
<name>A0A2W5E0Q1_9BURK</name>
<evidence type="ECO:0000256" key="5">
    <source>
        <dbReference type="ARBA" id="ARBA00022825"/>
    </source>
</evidence>
<keyword evidence="9" id="KW-0732">Signal</keyword>
<dbReference type="SMART" id="SM00944">
    <property type="entry name" value="Pro-kuma_activ"/>
    <property type="match status" value="1"/>
</dbReference>
<keyword evidence="2 8" id="KW-0645">Protease</keyword>
<evidence type="ECO:0000313" key="11">
    <source>
        <dbReference type="EMBL" id="PZP34570.1"/>
    </source>
</evidence>
<comment type="caution">
    <text evidence="8">Lacks conserved residue(s) required for the propagation of feature annotation.</text>
</comment>
<evidence type="ECO:0000259" key="10">
    <source>
        <dbReference type="PROSITE" id="PS51695"/>
    </source>
</evidence>
<feature type="active site" description="Charge relay system" evidence="8">
    <location>
        <position position="310"/>
    </location>
</feature>
<dbReference type="PROSITE" id="PS51695">
    <property type="entry name" value="SEDOLISIN"/>
    <property type="match status" value="1"/>
</dbReference>
<dbReference type="InterPro" id="IPR015366">
    <property type="entry name" value="S53_propep"/>
</dbReference>
<dbReference type="GO" id="GO:0004252">
    <property type="term" value="F:serine-type endopeptidase activity"/>
    <property type="evidence" value="ECO:0007669"/>
    <property type="project" value="UniProtKB-UniRule"/>
</dbReference>
<evidence type="ECO:0000256" key="9">
    <source>
        <dbReference type="SAM" id="SignalP"/>
    </source>
</evidence>
<sequence>MKFSLKSVALASALALLAGGAGAANLTKAVAPQNVAVDNGLAASTDVIDVAIALKPNNLDDLKAFVASTVNPASANYHQFITPQQFAARYGQSLANIEAVKAYLEASGLTIKQVYGNNLLITASGTNAQLSALFGTTQHSFTSASGNVFQRALSKPVIPAALSGVVASVSGLSTEPRFRAHNRQMPGELAALATTSAASTTTARTTATSLSKSATLTSTVSPAATPVFTNPGSYGVKQVATRYNLDPLYAAGYTGAGKTLGIMTFASFVNTWATTYWSSVGVTRTGTLTTVKVCPDGGSTCTISTSGSGETALDVEQSGGLAPGANVIVYEAPNSDAGSLALYTAAITANVADTLSISWGLTELAYSGDDLTAYDTLFLQAAAQGVPVTAASADGGAYDVAGAGYPYPNYSNVLSVDFPASHPYVIGAGGTTLPLSLAGGAITVPTERPWGWDYLLNYVGATSYYANYFPVGAGGGVSVQYALPDYQQGLAGVRTSVAGQAMICMKTTAATSSVAGCTVGQTVVSPLPAGYAGRNVPDISMNADPDSGYAFFGPSSGNGSGTGSWVTGYGGTSFVAPQLNGMFAVMTQKAGHRLGWLHPQLYGAFKTYGYGSGSPFRAVTTGTNLYYPATNSYNPATGLGTIDAANLSAIFN</sequence>
<evidence type="ECO:0000256" key="6">
    <source>
        <dbReference type="ARBA" id="ARBA00022837"/>
    </source>
</evidence>
<evidence type="ECO:0000256" key="8">
    <source>
        <dbReference type="PROSITE-ProRule" id="PRU01032"/>
    </source>
</evidence>
<dbReference type="AlphaFoldDB" id="A0A2W5E0Q1"/>
<evidence type="ECO:0000256" key="7">
    <source>
        <dbReference type="ARBA" id="ARBA00023145"/>
    </source>
</evidence>
<dbReference type="SUPFAM" id="SSF52743">
    <property type="entry name" value="Subtilisin-like"/>
    <property type="match status" value="1"/>
</dbReference>
<feature type="chain" id="PRO_5016070872" evidence="9">
    <location>
        <begin position="24"/>
        <end position="652"/>
    </location>
</feature>
<keyword evidence="4 8" id="KW-0378">Hydrolase</keyword>
<dbReference type="CDD" id="cd04056">
    <property type="entry name" value="Peptidases_S53"/>
    <property type="match status" value="1"/>
</dbReference>
<dbReference type="EMBL" id="QFOD01000004">
    <property type="protein sequence ID" value="PZP34570.1"/>
    <property type="molecule type" value="Genomic_DNA"/>
</dbReference>
<comment type="cofactor">
    <cofactor evidence="1">
        <name>Ca(2+)</name>
        <dbReference type="ChEBI" id="CHEBI:29108"/>
    </cofactor>
</comment>
<feature type="active site" description="Charge relay system" evidence="8">
    <location>
        <position position="314"/>
    </location>
</feature>
<evidence type="ECO:0000256" key="1">
    <source>
        <dbReference type="ARBA" id="ARBA00001913"/>
    </source>
</evidence>